<name>A0AAP3HE15_LEGPN</name>
<dbReference type="CDD" id="cd00090">
    <property type="entry name" value="HTH_ARSR"/>
    <property type="match status" value="1"/>
</dbReference>
<evidence type="ECO:0000313" key="2">
    <source>
        <dbReference type="EMBL" id="MCZ4719375.1"/>
    </source>
</evidence>
<reference evidence="2" key="1">
    <citation type="submission" date="2022-12" db="EMBL/GenBank/DDBJ databases">
        <title>Comparative genomics of Legionella pneumophila isolates from the West Bank and Germany support molecular epidemiology of Legionnaires disease.</title>
        <authorList>
            <person name="Zayed A.R."/>
            <person name="Bitar D.M."/>
            <person name="Steinert M."/>
            <person name="Lueck C."/>
            <person name="Brettar I."/>
            <person name="Hoefle M.G."/>
            <person name="Bunk B."/>
        </authorList>
    </citation>
    <scope>NUCLEOTIDE SEQUENCE</scope>
    <source>
        <strain evidence="2">H23</strain>
    </source>
</reference>
<dbReference type="InterPro" id="IPR027417">
    <property type="entry name" value="P-loop_NTPase"/>
</dbReference>
<evidence type="ECO:0000259" key="1">
    <source>
        <dbReference type="SMART" id="SM00382"/>
    </source>
</evidence>
<dbReference type="InterPro" id="IPR000835">
    <property type="entry name" value="HTH_MarR-typ"/>
</dbReference>
<dbReference type="GO" id="GO:0003700">
    <property type="term" value="F:DNA-binding transcription factor activity"/>
    <property type="evidence" value="ECO:0007669"/>
    <property type="project" value="InterPro"/>
</dbReference>
<dbReference type="SUPFAM" id="SSF46689">
    <property type="entry name" value="Homeodomain-like"/>
    <property type="match status" value="1"/>
</dbReference>
<dbReference type="InterPro" id="IPR009057">
    <property type="entry name" value="Homeodomain-like_sf"/>
</dbReference>
<feature type="domain" description="AAA+ ATPase" evidence="1">
    <location>
        <begin position="47"/>
        <end position="225"/>
    </location>
</feature>
<gene>
    <name evidence="2" type="ORF">O6C86_09135</name>
</gene>
<dbReference type="AlphaFoldDB" id="A0AAP3HE15"/>
<accession>A0AAP3HE15</accession>
<dbReference type="SMART" id="SM00382">
    <property type="entry name" value="AAA"/>
    <property type="match status" value="1"/>
</dbReference>
<organism evidence="2 3">
    <name type="scientific">Legionella pneumophila</name>
    <dbReference type="NCBI Taxonomy" id="446"/>
    <lineage>
        <taxon>Bacteria</taxon>
        <taxon>Pseudomonadati</taxon>
        <taxon>Pseudomonadota</taxon>
        <taxon>Gammaproteobacteria</taxon>
        <taxon>Legionellales</taxon>
        <taxon>Legionellaceae</taxon>
        <taxon>Legionella</taxon>
    </lineage>
</organism>
<dbReference type="Gene3D" id="1.10.10.60">
    <property type="entry name" value="Homeodomain-like"/>
    <property type="match status" value="1"/>
</dbReference>
<dbReference type="Pfam" id="PF13481">
    <property type="entry name" value="AAA_25"/>
    <property type="match status" value="1"/>
</dbReference>
<dbReference type="SUPFAM" id="SSF52540">
    <property type="entry name" value="P-loop containing nucleoside triphosphate hydrolases"/>
    <property type="match status" value="1"/>
</dbReference>
<evidence type="ECO:0000313" key="3">
    <source>
        <dbReference type="Proteomes" id="UP001071279"/>
    </source>
</evidence>
<dbReference type="InterPro" id="IPR003593">
    <property type="entry name" value="AAA+_ATPase"/>
</dbReference>
<comment type="caution">
    <text evidence="2">The sequence shown here is derived from an EMBL/GenBank/DDBJ whole genome shotgun (WGS) entry which is preliminary data.</text>
</comment>
<dbReference type="Gene3D" id="3.40.50.300">
    <property type="entry name" value="P-loop containing nucleotide triphosphate hydrolases"/>
    <property type="match status" value="1"/>
</dbReference>
<protein>
    <submittedName>
        <fullName evidence="2">AAA family ATPase</fullName>
    </submittedName>
</protein>
<dbReference type="RefSeq" id="WP_070322103.1">
    <property type="nucleotide sequence ID" value="NZ_CP114576.1"/>
</dbReference>
<dbReference type="EMBL" id="JAPXIC010000056">
    <property type="protein sequence ID" value="MCZ4719375.1"/>
    <property type="molecule type" value="Genomic_DNA"/>
</dbReference>
<dbReference type="Pfam" id="PF12802">
    <property type="entry name" value="MarR_2"/>
    <property type="match status" value="1"/>
</dbReference>
<proteinExistence type="predicted"/>
<dbReference type="Proteomes" id="UP001071279">
    <property type="component" value="Unassembled WGS sequence"/>
</dbReference>
<dbReference type="InterPro" id="IPR011991">
    <property type="entry name" value="ArsR-like_HTH"/>
</dbReference>
<sequence>MSIAAINDLIDQAPIEEPVSLVAVELIKFLEMELPVRGSILSPWLPEAGLCMIHAYRGIGKTHIALGIAYAVAKGGKFLTWEASKPRNVLYIDGEMPASVLQERLANIILMMGDDTIGGRLTIITPDLQKFGMPDLATKEGQEKLNQYITDDTDLIIVDNLSCLAPSIKENDATNWVPLQTWVLNLRAKGKSVLLVHHSGKAGAQRGTSKKEDVLDTVIVLKRPKDYNSSQGARFIVEFEKARGFCGEDAKSFEAQLLSDEHGNPCWTAKSIEESTFEKVVKMLNDGMTQQEIAVELEIHKSSVSRHVSKAKEAGLIKQQNGGNYE</sequence>